<evidence type="ECO:0000259" key="1">
    <source>
        <dbReference type="Pfam" id="PF00583"/>
    </source>
</evidence>
<feature type="domain" description="N-acetyltransferase" evidence="1">
    <location>
        <begin position="19"/>
        <end position="125"/>
    </location>
</feature>
<dbReference type="InterPro" id="IPR016181">
    <property type="entry name" value="Acyl_CoA_acyltransferase"/>
</dbReference>
<gene>
    <name evidence="2" type="ORF">R0135_08510</name>
</gene>
<dbReference type="Gene3D" id="3.40.630.30">
    <property type="match status" value="1"/>
</dbReference>
<dbReference type="InterPro" id="IPR000182">
    <property type="entry name" value="GNAT_dom"/>
</dbReference>
<reference evidence="2 3" key="1">
    <citation type="submission" date="2023-10" db="EMBL/GenBank/DDBJ databases">
        <title>Two novel species belonging to the OM43/NOR5 clade.</title>
        <authorList>
            <person name="Park M."/>
        </authorList>
    </citation>
    <scope>NUCLEOTIDE SEQUENCE [LARGE SCALE GENOMIC DNA]</scope>
    <source>
        <strain evidence="2 3">IMCC43200</strain>
    </source>
</reference>
<name>A0ABZ0I6R3_9GAMM</name>
<keyword evidence="3" id="KW-1185">Reference proteome</keyword>
<dbReference type="Pfam" id="PF00583">
    <property type="entry name" value="Acetyltransf_1"/>
    <property type="match status" value="1"/>
</dbReference>
<protein>
    <submittedName>
        <fullName evidence="2">GNAT family N-acetyltransferase</fullName>
    </submittedName>
</protein>
<dbReference type="EMBL" id="CP136864">
    <property type="protein sequence ID" value="WOJ95202.1"/>
    <property type="molecule type" value="Genomic_DNA"/>
</dbReference>
<organism evidence="2 3">
    <name type="scientific">Congregibacter variabilis</name>
    <dbReference type="NCBI Taxonomy" id="3081200"/>
    <lineage>
        <taxon>Bacteria</taxon>
        <taxon>Pseudomonadati</taxon>
        <taxon>Pseudomonadota</taxon>
        <taxon>Gammaproteobacteria</taxon>
        <taxon>Cellvibrionales</taxon>
        <taxon>Halieaceae</taxon>
        <taxon>Congregibacter</taxon>
    </lineage>
</organism>
<dbReference type="RefSeq" id="WP_407349837.1">
    <property type="nucleotide sequence ID" value="NZ_CP136864.1"/>
</dbReference>
<evidence type="ECO:0000313" key="3">
    <source>
        <dbReference type="Proteomes" id="UP001626537"/>
    </source>
</evidence>
<dbReference type="CDD" id="cd04301">
    <property type="entry name" value="NAT_SF"/>
    <property type="match status" value="1"/>
</dbReference>
<dbReference type="Proteomes" id="UP001626537">
    <property type="component" value="Chromosome"/>
</dbReference>
<sequence length="149" mass="16373">MNRVMFRSYLKTDKQICLDLFDANCPEYFAPNERADYLEFLAADPNNYELCEVAGSVVGAFGLFDIDTRANEKALNWILLDPQAQGRGIGSTIMARVTASAMAAGTTVVHIATSHKAKAFFEKFGAQIQSITDDGWGPGMHRVDMSISL</sequence>
<dbReference type="SUPFAM" id="SSF55729">
    <property type="entry name" value="Acyl-CoA N-acyltransferases (Nat)"/>
    <property type="match status" value="1"/>
</dbReference>
<accession>A0ABZ0I6R3</accession>
<evidence type="ECO:0000313" key="2">
    <source>
        <dbReference type="EMBL" id="WOJ95202.1"/>
    </source>
</evidence>
<proteinExistence type="predicted"/>